<name>A0ABW8UYG4_9RHOB</name>
<dbReference type="RefSeq" id="WP_407592497.1">
    <property type="nucleotide sequence ID" value="NZ_JBHDIY010000002.1"/>
</dbReference>
<dbReference type="PROSITE" id="PS51128">
    <property type="entry name" value="ZF_DKSA_2"/>
    <property type="match status" value="1"/>
</dbReference>
<organism evidence="6 7">
    <name type="scientific">Tateyamaria armeniaca</name>
    <dbReference type="NCBI Taxonomy" id="2518930"/>
    <lineage>
        <taxon>Bacteria</taxon>
        <taxon>Pseudomonadati</taxon>
        <taxon>Pseudomonadota</taxon>
        <taxon>Alphaproteobacteria</taxon>
        <taxon>Rhodobacterales</taxon>
        <taxon>Roseobacteraceae</taxon>
        <taxon>Tateyamaria</taxon>
    </lineage>
</organism>
<feature type="domain" description="Zinc finger DksA/TraR C4-type" evidence="5">
    <location>
        <begin position="38"/>
        <end position="64"/>
    </location>
</feature>
<dbReference type="Proteomes" id="UP001627408">
    <property type="component" value="Unassembled WGS sequence"/>
</dbReference>
<dbReference type="InterPro" id="IPR000962">
    <property type="entry name" value="Znf_DskA_TraR"/>
</dbReference>
<protein>
    <submittedName>
        <fullName evidence="6">DksA/TraR family C4-type zinc finger protein</fullName>
    </submittedName>
</protein>
<accession>A0ABW8UYG4</accession>
<keyword evidence="1" id="KW-0479">Metal-binding</keyword>
<feature type="zinc finger region" description="dksA C4-type" evidence="4">
    <location>
        <begin position="40"/>
        <end position="64"/>
    </location>
</feature>
<evidence type="ECO:0000313" key="7">
    <source>
        <dbReference type="Proteomes" id="UP001627408"/>
    </source>
</evidence>
<keyword evidence="7" id="KW-1185">Reference proteome</keyword>
<keyword evidence="2" id="KW-0863">Zinc-finger</keyword>
<evidence type="ECO:0000259" key="5">
    <source>
        <dbReference type="Pfam" id="PF01258"/>
    </source>
</evidence>
<sequence>MAGGWAKDGAVSEQIEASISDELARMKARRAPVGESLTHCAECEEPIPEARRLAVPGVKLCVDCVAERDGEFQRRGGINRRGSKDSQLK</sequence>
<dbReference type="Gene3D" id="1.20.120.910">
    <property type="entry name" value="DksA, coiled-coil domain"/>
    <property type="match status" value="1"/>
</dbReference>
<dbReference type="EMBL" id="JBHDIY010000002">
    <property type="protein sequence ID" value="MFL4470649.1"/>
    <property type="molecule type" value="Genomic_DNA"/>
</dbReference>
<dbReference type="NCBIfam" id="NF008243">
    <property type="entry name" value="PRK11019.1"/>
    <property type="match status" value="1"/>
</dbReference>
<evidence type="ECO:0000256" key="2">
    <source>
        <dbReference type="ARBA" id="ARBA00022771"/>
    </source>
</evidence>
<dbReference type="Pfam" id="PF01258">
    <property type="entry name" value="zf-dskA_traR"/>
    <property type="match status" value="1"/>
</dbReference>
<evidence type="ECO:0000256" key="1">
    <source>
        <dbReference type="ARBA" id="ARBA00022723"/>
    </source>
</evidence>
<dbReference type="SUPFAM" id="SSF57716">
    <property type="entry name" value="Glucocorticoid receptor-like (DNA-binding domain)"/>
    <property type="match status" value="1"/>
</dbReference>
<dbReference type="PANTHER" id="PTHR38777:SF1">
    <property type="entry name" value="DNAK SUPPRESSOR PROTEIN"/>
    <property type="match status" value="1"/>
</dbReference>
<gene>
    <name evidence="6" type="ORF">ACERZ8_12440</name>
</gene>
<evidence type="ECO:0000313" key="6">
    <source>
        <dbReference type="EMBL" id="MFL4470649.1"/>
    </source>
</evidence>
<evidence type="ECO:0000256" key="4">
    <source>
        <dbReference type="PROSITE-ProRule" id="PRU00510"/>
    </source>
</evidence>
<evidence type="ECO:0000256" key="3">
    <source>
        <dbReference type="ARBA" id="ARBA00022833"/>
    </source>
</evidence>
<reference evidence="6 7" key="1">
    <citation type="submission" date="2024-08" db="EMBL/GenBank/DDBJ databases">
        <title>Tateyamaria sp. nov., isolated from marine algae.</title>
        <authorList>
            <person name="Choi B.J."/>
            <person name="Kim J.M."/>
            <person name="Lee J.K."/>
            <person name="Choi D.G."/>
            <person name="Bayburt H."/>
            <person name="Baek J.H."/>
            <person name="Han D.M."/>
            <person name="Jeon C.O."/>
        </authorList>
    </citation>
    <scope>NUCLEOTIDE SEQUENCE [LARGE SCALE GENOMIC DNA]</scope>
    <source>
        <strain evidence="6 7">KMU-156</strain>
    </source>
</reference>
<proteinExistence type="predicted"/>
<dbReference type="PANTHER" id="PTHR38777">
    <property type="entry name" value="FELS-2 PROPHAGE PROTEIN"/>
    <property type="match status" value="1"/>
</dbReference>
<keyword evidence="3" id="KW-0862">Zinc</keyword>
<comment type="caution">
    <text evidence="6">The sequence shown here is derived from an EMBL/GenBank/DDBJ whole genome shotgun (WGS) entry which is preliminary data.</text>
</comment>